<comment type="caution">
    <text evidence="1">The sequence shown here is derived from an EMBL/GenBank/DDBJ whole genome shotgun (WGS) entry which is preliminary data.</text>
</comment>
<organism evidence="1 2">
    <name type="scientific">Parasponia andersonii</name>
    <name type="common">Sponia andersonii</name>
    <dbReference type="NCBI Taxonomy" id="3476"/>
    <lineage>
        <taxon>Eukaryota</taxon>
        <taxon>Viridiplantae</taxon>
        <taxon>Streptophyta</taxon>
        <taxon>Embryophyta</taxon>
        <taxon>Tracheophyta</taxon>
        <taxon>Spermatophyta</taxon>
        <taxon>Magnoliopsida</taxon>
        <taxon>eudicotyledons</taxon>
        <taxon>Gunneridae</taxon>
        <taxon>Pentapetalae</taxon>
        <taxon>rosids</taxon>
        <taxon>fabids</taxon>
        <taxon>Rosales</taxon>
        <taxon>Cannabaceae</taxon>
        <taxon>Parasponia</taxon>
    </lineage>
</organism>
<gene>
    <name evidence="1" type="ORF">PanWU01x14_307250</name>
</gene>
<proteinExistence type="predicted"/>
<feature type="non-terminal residue" evidence="1">
    <location>
        <position position="1"/>
    </location>
</feature>
<keyword evidence="2" id="KW-1185">Reference proteome</keyword>
<evidence type="ECO:0000313" key="1">
    <source>
        <dbReference type="EMBL" id="PON39155.1"/>
    </source>
</evidence>
<protein>
    <submittedName>
        <fullName evidence="1">Uncharacterized protein</fullName>
    </submittedName>
</protein>
<accession>A0A2P5ARJ3</accession>
<name>A0A2P5ARJ3_PARAD</name>
<reference evidence="2" key="1">
    <citation type="submission" date="2016-06" db="EMBL/GenBank/DDBJ databases">
        <title>Parallel loss of symbiosis genes in relatives of nitrogen-fixing non-legume Parasponia.</title>
        <authorList>
            <person name="Van Velzen R."/>
            <person name="Holmer R."/>
            <person name="Bu F."/>
            <person name="Rutten L."/>
            <person name="Van Zeijl A."/>
            <person name="Liu W."/>
            <person name="Santuari L."/>
            <person name="Cao Q."/>
            <person name="Sharma T."/>
            <person name="Shen D."/>
            <person name="Roswanjaya Y."/>
            <person name="Wardhani T."/>
            <person name="Kalhor M.S."/>
            <person name="Jansen J."/>
            <person name="Van den Hoogen J."/>
            <person name="Gungor B."/>
            <person name="Hartog M."/>
            <person name="Hontelez J."/>
            <person name="Verver J."/>
            <person name="Yang W.-C."/>
            <person name="Schijlen E."/>
            <person name="Repin R."/>
            <person name="Schilthuizen M."/>
            <person name="Schranz E."/>
            <person name="Heidstra R."/>
            <person name="Miyata K."/>
            <person name="Fedorova E."/>
            <person name="Kohlen W."/>
            <person name="Bisseling T."/>
            <person name="Smit S."/>
            <person name="Geurts R."/>
        </authorList>
    </citation>
    <scope>NUCLEOTIDE SEQUENCE [LARGE SCALE GENOMIC DNA]</scope>
    <source>
        <strain evidence="2">cv. WU1-14</strain>
    </source>
</reference>
<dbReference type="Proteomes" id="UP000237105">
    <property type="component" value="Unassembled WGS sequence"/>
</dbReference>
<evidence type="ECO:0000313" key="2">
    <source>
        <dbReference type="Proteomes" id="UP000237105"/>
    </source>
</evidence>
<sequence length="99" mass="11564">YNLKFNVSKFSKNGLIEALNYWKPKISNNSFNLLINENISINNCNQYLIKSLSNFSNHLIFNIFQLSNHNMNNKSTMKKDNIQSTCGIIRNYLPNLFNN</sequence>
<dbReference type="EMBL" id="JXTB01000474">
    <property type="protein sequence ID" value="PON39155.1"/>
    <property type="molecule type" value="Genomic_DNA"/>
</dbReference>
<dbReference type="AlphaFoldDB" id="A0A2P5ARJ3"/>